<dbReference type="Pfam" id="PF14300">
    <property type="entry name" value="DMP19"/>
    <property type="match status" value="1"/>
</dbReference>
<dbReference type="GeneID" id="66973531"/>
<dbReference type="KEGG" id="mod:AS202_01540"/>
<dbReference type="Gene3D" id="1.20.1420.60">
    <property type="match status" value="1"/>
</dbReference>
<dbReference type="Proteomes" id="UP000069030">
    <property type="component" value="Chromosome"/>
</dbReference>
<dbReference type="eggNOG" id="ENOG5032ESN">
    <property type="taxonomic scope" value="Bacteria"/>
</dbReference>
<protein>
    <recommendedName>
        <fullName evidence="1">DNA mimic protein DMP19 C-terminal domain-containing protein</fullName>
    </recommendedName>
</protein>
<proteinExistence type="predicted"/>
<accession>A0A0S7EIL6</accession>
<dbReference type="RefSeq" id="WP_006260236.1">
    <property type="nucleotide sequence ID" value="NZ_BCMQ01000007.1"/>
</dbReference>
<sequence>MELKIVVSQDSFNSQEAYDIVYSNITFINLVREEGGLMEETVHPDAILSYYLDYYLAQYKNGNFSQIVWNTQADYEFFAIIADGLEKIGATQNLALLKKQLEVLNNIDETVLEAFCESDYFGTNPTRDLLKNDDFYNLEEDIVELNAKWLRNHPDLDVLSIEGMYQRAEALLDKKIER</sequence>
<dbReference type="InterPro" id="IPR025402">
    <property type="entry name" value="DMP19_C"/>
</dbReference>
<dbReference type="EMBL" id="CP013690">
    <property type="protein sequence ID" value="ALU24931.1"/>
    <property type="molecule type" value="Genomic_DNA"/>
</dbReference>
<gene>
    <name evidence="2" type="ORF">AS202_01540</name>
</gene>
<dbReference type="AlphaFoldDB" id="A0A0S7EIL6"/>
<evidence type="ECO:0000259" key="1">
    <source>
        <dbReference type="Pfam" id="PF14300"/>
    </source>
</evidence>
<organism evidence="2">
    <name type="scientific">Myroides odoratimimus</name>
    <dbReference type="NCBI Taxonomy" id="76832"/>
    <lineage>
        <taxon>Bacteria</taxon>
        <taxon>Pseudomonadati</taxon>
        <taxon>Bacteroidota</taxon>
        <taxon>Flavobacteriia</taxon>
        <taxon>Flavobacteriales</taxon>
        <taxon>Flavobacteriaceae</taxon>
        <taxon>Myroides</taxon>
    </lineage>
</organism>
<reference evidence="2" key="1">
    <citation type="journal article" date="2016" name="J. Zhejiang Univ. Sci. B">
        <title>Antibiotic resistance mechanisms of Myroides sp.</title>
        <authorList>
            <person name="Hu S."/>
            <person name="Yuan S."/>
            <person name="Qu H."/>
            <person name="Jiang T."/>
            <person name="Zhou Y."/>
            <person name="Wang M."/>
            <person name="Ming D."/>
        </authorList>
    </citation>
    <scope>NUCLEOTIDE SEQUENCE</scope>
    <source>
        <strain evidence="2">PR63039</strain>
    </source>
</reference>
<name>A0A0S7EIL6_9FLAO</name>
<feature type="domain" description="DNA mimic protein DMP19 C-terminal" evidence="1">
    <location>
        <begin position="42"/>
        <end position="153"/>
    </location>
</feature>
<evidence type="ECO:0000313" key="2">
    <source>
        <dbReference type="EMBL" id="ALU24931.1"/>
    </source>
</evidence>